<sequence length="422" mass="47717">MSKLSARAPRRRRQSTCCRRPMLYSMAKARFDVKLGSTVLVFLLLNSASPKLLENPKFSQPIPNSTVAVGREAILACVVENLGSYKVAWLRVDTQTILTIHNHVVTKNHRIGVTHSELKTWYLHIREVRESDKGWYMCQINTDPMKSQICYLDVVVSPDILDFPTSADIVVDEGADVSLRCVARGSPEPSILWKREDGQLIPSRMKMEAVSASGPTLNISKIKREHMGPYLCIASNGVPPSVSKRIMVIVQFPPSVWIRYQLVGAYDDQQITLECHSEAYPKSINYWTRDKGDIIPHSAKYVPEIIDSGYTVHMKLTINHLGEQDYGIYKCISKNSLGDTDGTINIYRISNSTLKNSSVYFKSKGPRKEANDVTYQIGSTEKDRADLLFLEDEFYSCAHQLGVSQMLTILWLRVLLYCITFV</sequence>
<dbReference type="FunFam" id="2.60.40.10:FF:000376">
    <property type="entry name" value="CLUMA_CG000981, isoform A"/>
    <property type="match status" value="1"/>
</dbReference>
<dbReference type="InterPro" id="IPR003598">
    <property type="entry name" value="Ig_sub2"/>
</dbReference>
<keyword evidence="5" id="KW-0472">Membrane</keyword>
<gene>
    <name evidence="10" type="ORF">Zmor_002238</name>
</gene>
<comment type="subcellular location">
    <subcellularLocation>
        <location evidence="1">Cell membrane</location>
    </subcellularLocation>
</comment>
<feature type="domain" description="Ig-like" evidence="9">
    <location>
        <begin position="56"/>
        <end position="157"/>
    </location>
</feature>
<keyword evidence="6" id="KW-1015">Disulfide bond</keyword>
<dbReference type="PANTHER" id="PTHR12231:SF253">
    <property type="entry name" value="DPR-INTERACTING PROTEIN ETA, ISOFORM B-RELATED"/>
    <property type="match status" value="1"/>
</dbReference>
<dbReference type="Gene3D" id="2.60.40.10">
    <property type="entry name" value="Immunoglobulins"/>
    <property type="match status" value="3"/>
</dbReference>
<dbReference type="SMART" id="SM00409">
    <property type="entry name" value="IG"/>
    <property type="match status" value="3"/>
</dbReference>
<dbReference type="AlphaFoldDB" id="A0AA38J9D0"/>
<comment type="caution">
    <text evidence="10">The sequence shown here is derived from an EMBL/GenBank/DDBJ whole genome shotgun (WGS) entry which is preliminary data.</text>
</comment>
<feature type="domain" description="Ig-like" evidence="9">
    <location>
        <begin position="254"/>
        <end position="350"/>
    </location>
</feature>
<dbReference type="InterPro" id="IPR003599">
    <property type="entry name" value="Ig_sub"/>
</dbReference>
<evidence type="ECO:0000259" key="9">
    <source>
        <dbReference type="PROSITE" id="PS50835"/>
    </source>
</evidence>
<dbReference type="InterPro" id="IPR013098">
    <property type="entry name" value="Ig_I-set"/>
</dbReference>
<evidence type="ECO:0000256" key="8">
    <source>
        <dbReference type="ARBA" id="ARBA00023319"/>
    </source>
</evidence>
<accession>A0AA38J9D0</accession>
<dbReference type="SMART" id="SM00408">
    <property type="entry name" value="IGc2"/>
    <property type="match status" value="3"/>
</dbReference>
<evidence type="ECO:0000256" key="3">
    <source>
        <dbReference type="ARBA" id="ARBA00022729"/>
    </source>
</evidence>
<dbReference type="GO" id="GO:0005886">
    <property type="term" value="C:plasma membrane"/>
    <property type="evidence" value="ECO:0007669"/>
    <property type="project" value="UniProtKB-SubCell"/>
</dbReference>
<evidence type="ECO:0000256" key="4">
    <source>
        <dbReference type="ARBA" id="ARBA00022737"/>
    </source>
</evidence>
<proteinExistence type="predicted"/>
<dbReference type="EMBL" id="JALNTZ010000001">
    <property type="protein sequence ID" value="KAJ3666807.1"/>
    <property type="molecule type" value="Genomic_DNA"/>
</dbReference>
<dbReference type="InterPro" id="IPR007110">
    <property type="entry name" value="Ig-like_dom"/>
</dbReference>
<keyword evidence="8" id="KW-0393">Immunoglobulin domain</keyword>
<evidence type="ECO:0000256" key="1">
    <source>
        <dbReference type="ARBA" id="ARBA00004236"/>
    </source>
</evidence>
<feature type="domain" description="Ig-like" evidence="9">
    <location>
        <begin position="158"/>
        <end position="243"/>
    </location>
</feature>
<protein>
    <recommendedName>
        <fullName evidence="9">Ig-like domain-containing protein</fullName>
    </recommendedName>
</protein>
<reference evidence="10" key="1">
    <citation type="journal article" date="2023" name="G3 (Bethesda)">
        <title>Whole genome assemblies of Zophobas morio and Tenebrio molitor.</title>
        <authorList>
            <person name="Kaur S."/>
            <person name="Stinson S.A."/>
            <person name="diCenzo G.C."/>
        </authorList>
    </citation>
    <scope>NUCLEOTIDE SEQUENCE</scope>
    <source>
        <strain evidence="10">QUZm001</strain>
    </source>
</reference>
<keyword evidence="3" id="KW-0732">Signal</keyword>
<organism evidence="10 11">
    <name type="scientific">Zophobas morio</name>
    <dbReference type="NCBI Taxonomy" id="2755281"/>
    <lineage>
        <taxon>Eukaryota</taxon>
        <taxon>Metazoa</taxon>
        <taxon>Ecdysozoa</taxon>
        <taxon>Arthropoda</taxon>
        <taxon>Hexapoda</taxon>
        <taxon>Insecta</taxon>
        <taxon>Pterygota</taxon>
        <taxon>Neoptera</taxon>
        <taxon>Endopterygota</taxon>
        <taxon>Coleoptera</taxon>
        <taxon>Polyphaga</taxon>
        <taxon>Cucujiformia</taxon>
        <taxon>Tenebrionidae</taxon>
        <taxon>Zophobas</taxon>
    </lineage>
</organism>
<dbReference type="InterPro" id="IPR051170">
    <property type="entry name" value="Neural/epithelial_adhesion"/>
</dbReference>
<dbReference type="InterPro" id="IPR013783">
    <property type="entry name" value="Ig-like_fold"/>
</dbReference>
<dbReference type="FunFam" id="2.60.40.10:FF:000328">
    <property type="entry name" value="CLUMA_CG000981, isoform A"/>
    <property type="match status" value="1"/>
</dbReference>
<keyword evidence="4" id="KW-0677">Repeat</keyword>
<dbReference type="PANTHER" id="PTHR12231">
    <property type="entry name" value="CTX-RELATED TYPE I TRANSMEMBRANE PROTEIN"/>
    <property type="match status" value="1"/>
</dbReference>
<dbReference type="Pfam" id="PF07679">
    <property type="entry name" value="I-set"/>
    <property type="match status" value="1"/>
</dbReference>
<name>A0AA38J9D0_9CUCU</name>
<dbReference type="PROSITE" id="PS50835">
    <property type="entry name" value="IG_LIKE"/>
    <property type="match status" value="3"/>
</dbReference>
<dbReference type="InterPro" id="IPR036179">
    <property type="entry name" value="Ig-like_dom_sf"/>
</dbReference>
<evidence type="ECO:0000313" key="10">
    <source>
        <dbReference type="EMBL" id="KAJ3666807.1"/>
    </source>
</evidence>
<evidence type="ECO:0000256" key="5">
    <source>
        <dbReference type="ARBA" id="ARBA00023136"/>
    </source>
</evidence>
<dbReference type="FunFam" id="2.60.40.10:FF:000392">
    <property type="entry name" value="CLUMA_CG000981, isoform A"/>
    <property type="match status" value="1"/>
</dbReference>
<dbReference type="SUPFAM" id="SSF48726">
    <property type="entry name" value="Immunoglobulin"/>
    <property type="match status" value="3"/>
</dbReference>
<dbReference type="Proteomes" id="UP001168821">
    <property type="component" value="Unassembled WGS sequence"/>
</dbReference>
<evidence type="ECO:0000256" key="6">
    <source>
        <dbReference type="ARBA" id="ARBA00023157"/>
    </source>
</evidence>
<evidence type="ECO:0000313" key="11">
    <source>
        <dbReference type="Proteomes" id="UP001168821"/>
    </source>
</evidence>
<evidence type="ECO:0000256" key="7">
    <source>
        <dbReference type="ARBA" id="ARBA00023180"/>
    </source>
</evidence>
<keyword evidence="2" id="KW-1003">Cell membrane</keyword>
<dbReference type="GO" id="GO:0043005">
    <property type="term" value="C:neuron projection"/>
    <property type="evidence" value="ECO:0007669"/>
    <property type="project" value="TreeGrafter"/>
</dbReference>
<dbReference type="Pfam" id="PF13927">
    <property type="entry name" value="Ig_3"/>
    <property type="match status" value="2"/>
</dbReference>
<evidence type="ECO:0000256" key="2">
    <source>
        <dbReference type="ARBA" id="ARBA00022475"/>
    </source>
</evidence>
<keyword evidence="7" id="KW-0325">Glycoprotein</keyword>
<keyword evidence="11" id="KW-1185">Reference proteome</keyword>